<reference evidence="1 2" key="1">
    <citation type="journal article" date="2018" name="BMC Genomics">
        <title>Comparative genome analyses reveal sequence features reflecting distinct modes of host-adaptation between dicot and monocot powdery mildew.</title>
        <authorList>
            <person name="Wu Y."/>
            <person name="Ma X."/>
            <person name="Pan Z."/>
            <person name="Kale S.D."/>
            <person name="Song Y."/>
            <person name="King H."/>
            <person name="Zhang Q."/>
            <person name="Presley C."/>
            <person name="Deng X."/>
            <person name="Wei C.I."/>
            <person name="Xiao S."/>
        </authorList>
    </citation>
    <scope>NUCLEOTIDE SEQUENCE [LARGE SCALE GENOMIC DNA]</scope>
    <source>
        <strain evidence="1">UCSC1</strain>
    </source>
</reference>
<evidence type="ECO:0000313" key="2">
    <source>
        <dbReference type="Proteomes" id="UP000285405"/>
    </source>
</evidence>
<protein>
    <submittedName>
        <fullName evidence="1">Uncharacterized protein</fullName>
    </submittedName>
</protein>
<proteinExistence type="predicted"/>
<comment type="caution">
    <text evidence="1">The sequence shown here is derived from an EMBL/GenBank/DDBJ whole genome shotgun (WGS) entry which is preliminary data.</text>
</comment>
<organism evidence="1 2">
    <name type="scientific">Golovinomyces cichoracearum</name>
    <dbReference type="NCBI Taxonomy" id="62708"/>
    <lineage>
        <taxon>Eukaryota</taxon>
        <taxon>Fungi</taxon>
        <taxon>Dikarya</taxon>
        <taxon>Ascomycota</taxon>
        <taxon>Pezizomycotina</taxon>
        <taxon>Leotiomycetes</taxon>
        <taxon>Erysiphales</taxon>
        <taxon>Erysiphaceae</taxon>
        <taxon>Golovinomyces</taxon>
    </lineage>
</organism>
<dbReference type="EMBL" id="MCBR01000282">
    <property type="protein sequence ID" value="RKF83450.1"/>
    <property type="molecule type" value="Genomic_DNA"/>
</dbReference>
<sequence>MTASRRYTAPKLAETNNSGFEKQSAIFLIIEHSTTNTDPDGALILQKSYLITSKKKKNSQYN</sequence>
<dbReference type="AlphaFoldDB" id="A0A420J9H9"/>
<name>A0A420J9H9_9PEZI</name>
<dbReference type="Proteomes" id="UP000285405">
    <property type="component" value="Unassembled WGS sequence"/>
</dbReference>
<evidence type="ECO:0000313" key="1">
    <source>
        <dbReference type="EMBL" id="RKF83450.1"/>
    </source>
</evidence>
<accession>A0A420J9H9</accession>
<gene>
    <name evidence="1" type="ORF">GcC1_002021</name>
</gene>